<feature type="transmembrane region" description="Helical" evidence="1">
    <location>
        <begin position="7"/>
        <end position="29"/>
    </location>
</feature>
<comment type="caution">
    <text evidence="2">The sequence shown here is derived from an EMBL/GenBank/DDBJ whole genome shotgun (WGS) entry which is preliminary data.</text>
</comment>
<proteinExistence type="predicted"/>
<feature type="transmembrane region" description="Helical" evidence="1">
    <location>
        <begin position="132"/>
        <end position="150"/>
    </location>
</feature>
<feature type="transmembrane region" description="Helical" evidence="1">
    <location>
        <begin position="91"/>
        <end position="112"/>
    </location>
</feature>
<protein>
    <submittedName>
        <fullName evidence="2">Uncharacterized protein</fullName>
    </submittedName>
</protein>
<sequence length="167" mass="19741">MTSYEVIEIFVLGFCNVVLGPLMFIWGIYSELDAYEEKRDANNTTNKDLELEYNPVFWAYRCLILCSFFSGLFAMWAVTIFRKEGNWEIRLGRVATSLAKAMYWQIVAIIFYNLDPFEWRTRDGLLGPWGRIDLPFLTYYYCFAVQYYFAKQIGKFVQEAKDVVKLQ</sequence>
<keyword evidence="1" id="KW-0472">Membrane</keyword>
<keyword evidence="1" id="KW-0812">Transmembrane</keyword>
<evidence type="ECO:0000256" key="1">
    <source>
        <dbReference type="SAM" id="Phobius"/>
    </source>
</evidence>
<name>A0A226E7L6_FOLCA</name>
<feature type="transmembrane region" description="Helical" evidence="1">
    <location>
        <begin position="58"/>
        <end position="79"/>
    </location>
</feature>
<dbReference type="AlphaFoldDB" id="A0A226E7L6"/>
<evidence type="ECO:0000313" key="3">
    <source>
        <dbReference type="Proteomes" id="UP000198287"/>
    </source>
</evidence>
<accession>A0A226E7L6</accession>
<keyword evidence="3" id="KW-1185">Reference proteome</keyword>
<evidence type="ECO:0000313" key="2">
    <source>
        <dbReference type="EMBL" id="OXA53623.1"/>
    </source>
</evidence>
<gene>
    <name evidence="2" type="ORF">Fcan01_10559</name>
</gene>
<dbReference type="Proteomes" id="UP000198287">
    <property type="component" value="Unassembled WGS sequence"/>
</dbReference>
<organism evidence="2 3">
    <name type="scientific">Folsomia candida</name>
    <name type="common">Springtail</name>
    <dbReference type="NCBI Taxonomy" id="158441"/>
    <lineage>
        <taxon>Eukaryota</taxon>
        <taxon>Metazoa</taxon>
        <taxon>Ecdysozoa</taxon>
        <taxon>Arthropoda</taxon>
        <taxon>Hexapoda</taxon>
        <taxon>Collembola</taxon>
        <taxon>Entomobryomorpha</taxon>
        <taxon>Isotomoidea</taxon>
        <taxon>Isotomidae</taxon>
        <taxon>Proisotominae</taxon>
        <taxon>Folsomia</taxon>
    </lineage>
</organism>
<keyword evidence="1" id="KW-1133">Transmembrane helix</keyword>
<dbReference type="EMBL" id="LNIX01000005">
    <property type="protein sequence ID" value="OXA53623.1"/>
    <property type="molecule type" value="Genomic_DNA"/>
</dbReference>
<reference evidence="2 3" key="1">
    <citation type="submission" date="2015-12" db="EMBL/GenBank/DDBJ databases">
        <title>The genome of Folsomia candida.</title>
        <authorList>
            <person name="Faddeeva A."/>
            <person name="Derks M.F."/>
            <person name="Anvar Y."/>
            <person name="Smit S."/>
            <person name="Van Straalen N."/>
            <person name="Roelofs D."/>
        </authorList>
    </citation>
    <scope>NUCLEOTIDE SEQUENCE [LARGE SCALE GENOMIC DNA]</scope>
    <source>
        <strain evidence="2 3">VU population</strain>
        <tissue evidence="2">Whole body</tissue>
    </source>
</reference>